<dbReference type="GeneID" id="54780642"/>
<evidence type="ECO:0000313" key="5">
    <source>
        <dbReference type="Proteomes" id="UP000449547"/>
    </source>
</evidence>
<dbReference type="Pfam" id="PF09073">
    <property type="entry name" value="BUD22"/>
    <property type="match status" value="1"/>
</dbReference>
<dbReference type="GO" id="GO:0005634">
    <property type="term" value="C:nucleus"/>
    <property type="evidence" value="ECO:0007669"/>
    <property type="project" value="TreeGrafter"/>
</dbReference>
<feature type="compositionally biased region" description="Basic and acidic residues" evidence="2">
    <location>
        <begin position="285"/>
        <end position="349"/>
    </location>
</feature>
<dbReference type="OMA" id="RFPHTKK"/>
<keyword evidence="1" id="KW-0175">Coiled coil</keyword>
<feature type="region of interest" description="Disordered" evidence="2">
    <location>
        <begin position="179"/>
        <end position="349"/>
    </location>
</feature>
<dbReference type="PANTHER" id="PTHR23325">
    <property type="entry name" value="SERUM RESPONSE FACTOR-BINDING"/>
    <property type="match status" value="1"/>
</dbReference>
<gene>
    <name evidence="4" type="ORF">DIURU_001991</name>
</gene>
<dbReference type="GO" id="GO:0030490">
    <property type="term" value="P:maturation of SSU-rRNA"/>
    <property type="evidence" value="ECO:0007669"/>
    <property type="project" value="TreeGrafter"/>
</dbReference>
<evidence type="ECO:0000313" key="4">
    <source>
        <dbReference type="EMBL" id="KAA8904039.1"/>
    </source>
</evidence>
<dbReference type="AlphaFoldDB" id="A0A642UTJ5"/>
<dbReference type="InterPro" id="IPR037393">
    <property type="entry name" value="Bud22/SRFB1"/>
</dbReference>
<feature type="domain" description="Bud22" evidence="3">
    <location>
        <begin position="69"/>
        <end position="371"/>
    </location>
</feature>
<dbReference type="VEuPathDB" id="FungiDB:DIURU_001991"/>
<evidence type="ECO:0000256" key="2">
    <source>
        <dbReference type="SAM" id="MobiDB-lite"/>
    </source>
</evidence>
<name>A0A642UTJ5_DIURU</name>
<evidence type="ECO:0000259" key="3">
    <source>
        <dbReference type="Pfam" id="PF09073"/>
    </source>
</evidence>
<dbReference type="RefSeq" id="XP_034013124.1">
    <property type="nucleotide sequence ID" value="XM_034154593.1"/>
</dbReference>
<dbReference type="Proteomes" id="UP000449547">
    <property type="component" value="Unassembled WGS sequence"/>
</dbReference>
<proteinExistence type="predicted"/>
<feature type="compositionally biased region" description="Basic residues" evidence="2">
    <location>
        <begin position="268"/>
        <end position="284"/>
    </location>
</feature>
<evidence type="ECO:0000256" key="1">
    <source>
        <dbReference type="ARBA" id="ARBA00023054"/>
    </source>
</evidence>
<reference evidence="4 5" key="1">
    <citation type="submission" date="2019-07" db="EMBL/GenBank/DDBJ databases">
        <title>Genome assembly of two rare yeast pathogens: Diutina rugosa and Trichomonascus ciferrii.</title>
        <authorList>
            <person name="Mixao V."/>
            <person name="Saus E."/>
            <person name="Hansen A."/>
            <person name="Lass-Flor C."/>
            <person name="Gabaldon T."/>
        </authorList>
    </citation>
    <scope>NUCLEOTIDE SEQUENCE [LARGE SCALE GENOMIC DNA]</scope>
    <source>
        <strain evidence="4 5">CBS 613</strain>
    </source>
</reference>
<feature type="compositionally biased region" description="Basic and acidic residues" evidence="2">
    <location>
        <begin position="181"/>
        <end position="194"/>
    </location>
</feature>
<feature type="compositionally biased region" description="Acidic residues" evidence="2">
    <location>
        <begin position="217"/>
        <end position="226"/>
    </location>
</feature>
<comment type="caution">
    <text evidence="4">The sequence shown here is derived from an EMBL/GenBank/DDBJ whole genome shotgun (WGS) entry which is preliminary data.</text>
</comment>
<protein>
    <recommendedName>
        <fullName evidence="3">Bud22 domain-containing protein</fullName>
    </recommendedName>
</protein>
<organism evidence="4 5">
    <name type="scientific">Diutina rugosa</name>
    <name type="common">Yeast</name>
    <name type="synonym">Candida rugosa</name>
    <dbReference type="NCBI Taxonomy" id="5481"/>
    <lineage>
        <taxon>Eukaryota</taxon>
        <taxon>Fungi</taxon>
        <taxon>Dikarya</taxon>
        <taxon>Ascomycota</taxon>
        <taxon>Saccharomycotina</taxon>
        <taxon>Pichiomycetes</taxon>
        <taxon>Debaryomycetaceae</taxon>
        <taxon>Diutina</taxon>
    </lineage>
</organism>
<dbReference type="PANTHER" id="PTHR23325:SF1">
    <property type="entry name" value="SERUM RESPONSE FACTOR-BINDING PROTEIN 1"/>
    <property type="match status" value="1"/>
</dbReference>
<keyword evidence="5" id="KW-1185">Reference proteome</keyword>
<dbReference type="EMBL" id="SWFT01000064">
    <property type="protein sequence ID" value="KAA8904039.1"/>
    <property type="molecule type" value="Genomic_DNA"/>
</dbReference>
<accession>A0A642UTJ5</accession>
<dbReference type="GO" id="GO:0030686">
    <property type="term" value="C:90S preribosome"/>
    <property type="evidence" value="ECO:0007669"/>
    <property type="project" value="TreeGrafter"/>
</dbReference>
<dbReference type="OrthoDB" id="3364872at2759"/>
<sequence>MSLWKADYLEAKYKGMTPRFSHTKKLLRSKNVPKKLSGLKDTDVDDMILSYKRDEFEKKWHSGNRKLTKSLAVYKDDDMIVDRTLLRVSKLTKLLLNALQGSQRKDPPAWVSDKVRDIILNQTECHPSTFFKSHADDKDKSAFVSKVWNAKTMKKTLAEIEWSFRMIRGNITIIERRKHARDMGTSESDIHSESEESEENDDNNHYNEFAGMVASGSDDDDEDSAEDSFFKGGSDTDQEDQKYNLPELIGGYASLSEDEEPENSKTEKKNRRGQRARQRIWKKKFGSEAKHVKSQREQEASERRQRQLEYEERCRKREQKAREEEERKKDNPNYIPLKEKKEAVHPSWEAKRKAQEQLSKVEFTGKKIKFD</sequence>
<dbReference type="InterPro" id="IPR015158">
    <property type="entry name" value="Bud22_dom"/>
</dbReference>